<reference evidence="2" key="1">
    <citation type="submission" date="2021-04" db="EMBL/GenBank/DDBJ databases">
        <title>The genome sequence of Ideonella sp. 4Y11.</title>
        <authorList>
            <person name="Liu Y."/>
        </authorList>
    </citation>
    <scope>NUCLEOTIDE SEQUENCE</scope>
    <source>
        <strain evidence="2">4Y11</strain>
    </source>
</reference>
<dbReference type="EMBL" id="JAGQDE010000012">
    <property type="protein sequence ID" value="MBQ0960214.1"/>
    <property type="molecule type" value="Genomic_DNA"/>
</dbReference>
<dbReference type="PANTHER" id="PTHR34310">
    <property type="entry name" value="DUF427 DOMAIN PROTEIN (AFU_ORTHOLOGUE AFUA_3G02220)"/>
    <property type="match status" value="1"/>
</dbReference>
<dbReference type="PANTHER" id="PTHR34310:SF5">
    <property type="entry name" value="DUF427 DOMAIN PROTEIN (AFU_ORTHOLOGUE AFUA_3G02220)"/>
    <property type="match status" value="1"/>
</dbReference>
<dbReference type="Pfam" id="PF04248">
    <property type="entry name" value="NTP_transf_9"/>
    <property type="match status" value="1"/>
</dbReference>
<accession>A0A940YLR9</accession>
<keyword evidence="3" id="KW-1185">Reference proteome</keyword>
<evidence type="ECO:0000259" key="1">
    <source>
        <dbReference type="Pfam" id="PF04248"/>
    </source>
</evidence>
<proteinExistence type="predicted"/>
<dbReference type="InterPro" id="IPR007361">
    <property type="entry name" value="DUF427"/>
</dbReference>
<organism evidence="2 3">
    <name type="scientific">Ideonella aquatica</name>
    <dbReference type="NCBI Taxonomy" id="2824119"/>
    <lineage>
        <taxon>Bacteria</taxon>
        <taxon>Pseudomonadati</taxon>
        <taxon>Pseudomonadota</taxon>
        <taxon>Betaproteobacteria</taxon>
        <taxon>Burkholderiales</taxon>
        <taxon>Sphaerotilaceae</taxon>
        <taxon>Ideonella</taxon>
    </lineage>
</organism>
<sequence>MRALWKNTVIAESDDTVLVEGNHYFPESAVNPQYLLPSNTRTMCSWKGEASYYTVFVDGDALPDAAWTYRAPKDAAAEIQGRIAFWKDVKVVE</sequence>
<gene>
    <name evidence="2" type="ORF">KAK06_14765</name>
</gene>
<evidence type="ECO:0000313" key="3">
    <source>
        <dbReference type="Proteomes" id="UP000678374"/>
    </source>
</evidence>
<dbReference type="RefSeq" id="WP_210802879.1">
    <property type="nucleotide sequence ID" value="NZ_JAGQDE010000012.1"/>
</dbReference>
<comment type="caution">
    <text evidence="2">The sequence shown here is derived from an EMBL/GenBank/DDBJ whole genome shotgun (WGS) entry which is preliminary data.</text>
</comment>
<protein>
    <submittedName>
        <fullName evidence="2">DUF427 domain-containing protein</fullName>
    </submittedName>
</protein>
<name>A0A940YLR9_9BURK</name>
<dbReference type="AlphaFoldDB" id="A0A940YLR9"/>
<evidence type="ECO:0000313" key="2">
    <source>
        <dbReference type="EMBL" id="MBQ0960214.1"/>
    </source>
</evidence>
<dbReference type="InterPro" id="IPR038694">
    <property type="entry name" value="DUF427_sf"/>
</dbReference>
<dbReference type="Gene3D" id="2.170.150.40">
    <property type="entry name" value="Domain of unknown function (DUF427)"/>
    <property type="match status" value="1"/>
</dbReference>
<feature type="domain" description="DUF427" evidence="1">
    <location>
        <begin position="1"/>
        <end position="88"/>
    </location>
</feature>
<dbReference type="Proteomes" id="UP000678374">
    <property type="component" value="Unassembled WGS sequence"/>
</dbReference>